<dbReference type="PANTHER" id="PTHR23167:SF88">
    <property type="entry name" value="CALPONIN-HOMOLOGY (CH) DOMAIN-CONTAINING PROTEIN"/>
    <property type="match status" value="1"/>
</dbReference>
<dbReference type="InterPro" id="IPR022189">
    <property type="entry name" value="SMTN"/>
</dbReference>
<name>A0AA36BV74_OCTVU</name>
<evidence type="ECO:0000313" key="7">
    <source>
        <dbReference type="Proteomes" id="UP001162480"/>
    </source>
</evidence>
<dbReference type="InterPro" id="IPR001715">
    <property type="entry name" value="CH_dom"/>
</dbReference>
<dbReference type="SUPFAM" id="SSF47576">
    <property type="entry name" value="Calponin-homology domain, CH-domain"/>
    <property type="match status" value="1"/>
</dbReference>
<gene>
    <name evidence="6" type="ORF">OCTVUL_1B022599</name>
</gene>
<proteinExistence type="inferred from homology"/>
<accession>A0AA36BV74</accession>
<dbReference type="Proteomes" id="UP001162480">
    <property type="component" value="Chromosome 26"/>
</dbReference>
<dbReference type="InterPro" id="IPR050540">
    <property type="entry name" value="F-actin_Monoox_Mical"/>
</dbReference>
<evidence type="ECO:0000259" key="5">
    <source>
        <dbReference type="PROSITE" id="PS50021"/>
    </source>
</evidence>
<organism evidence="6 7">
    <name type="scientific">Octopus vulgaris</name>
    <name type="common">Common octopus</name>
    <dbReference type="NCBI Taxonomy" id="6645"/>
    <lineage>
        <taxon>Eukaryota</taxon>
        <taxon>Metazoa</taxon>
        <taxon>Spiralia</taxon>
        <taxon>Lophotrochozoa</taxon>
        <taxon>Mollusca</taxon>
        <taxon>Cephalopoda</taxon>
        <taxon>Coleoidea</taxon>
        <taxon>Octopodiformes</taxon>
        <taxon>Octopoda</taxon>
        <taxon>Incirrata</taxon>
        <taxon>Octopodidae</taxon>
        <taxon>Octopus</taxon>
    </lineage>
</organism>
<dbReference type="SMART" id="SM00033">
    <property type="entry name" value="CH"/>
    <property type="match status" value="1"/>
</dbReference>
<keyword evidence="1" id="KW-0597">Phosphoprotein</keyword>
<feature type="domain" description="Calponin-homology (CH)" evidence="5">
    <location>
        <begin position="183"/>
        <end position="290"/>
    </location>
</feature>
<dbReference type="Pfam" id="PF12510">
    <property type="entry name" value="Smoothelin"/>
    <property type="match status" value="1"/>
</dbReference>
<dbReference type="PANTHER" id="PTHR23167">
    <property type="entry name" value="CALPONIN HOMOLOGY DOMAIN-CONTAINING PROTEIN DDB_G0272472-RELATED"/>
    <property type="match status" value="1"/>
</dbReference>
<evidence type="ECO:0000313" key="6">
    <source>
        <dbReference type="EMBL" id="CAI9741226.1"/>
    </source>
</evidence>
<comment type="similarity">
    <text evidence="3">Belongs to the smoothelin family.</text>
</comment>
<dbReference type="FunFam" id="1.10.418.10:FF:000009">
    <property type="entry name" value="smoothelin isoform X2"/>
    <property type="match status" value="1"/>
</dbReference>
<evidence type="ECO:0000256" key="3">
    <source>
        <dbReference type="ARBA" id="ARBA00061655"/>
    </source>
</evidence>
<dbReference type="Gene3D" id="1.10.418.10">
    <property type="entry name" value="Calponin-like domain"/>
    <property type="match status" value="1"/>
</dbReference>
<sequence length="301" mass="34755">MTSYNNIDDEDQLEKMLEKVDNFEERKKIRARLREIRDKQMKEWEEKRRENEKLADNALKEKVKRADEEKQRVLQQFKENASMTKDMEDLRLKAQQSGLKDRQRMADEEKKRKLEAFDQLARKDNVTTTTTTETSGDGTKTTVIKKTQTVTKTVAGPGAGGMAANAPKGGLAAPAKPVTRSPSAIKQMLLEWTKAMTQEYADKVVITNFSSSWANGLAFCALIHHFYPESFDFYALDPKKRRYNFDLAFQTAEKCADIAPLLDTDDMVKMQKPDWKCVFTYVQSFYRKLQKHERNKAMPKA</sequence>
<protein>
    <submittedName>
        <fullName evidence="6">XP_029651524.1uncharacterized protein LOC115224761 isoform X34</fullName>
    </submittedName>
</protein>
<dbReference type="PROSITE" id="PS50021">
    <property type="entry name" value="CH"/>
    <property type="match status" value="1"/>
</dbReference>
<feature type="coiled-coil region" evidence="4">
    <location>
        <begin position="6"/>
        <end position="76"/>
    </location>
</feature>
<dbReference type="Pfam" id="PF00307">
    <property type="entry name" value="CH"/>
    <property type="match status" value="1"/>
</dbReference>
<keyword evidence="2 4" id="KW-0175">Coiled coil</keyword>
<evidence type="ECO:0000256" key="4">
    <source>
        <dbReference type="SAM" id="Coils"/>
    </source>
</evidence>
<dbReference type="CDD" id="cd21200">
    <property type="entry name" value="CH_SMTN-like"/>
    <property type="match status" value="1"/>
</dbReference>
<evidence type="ECO:0000256" key="2">
    <source>
        <dbReference type="ARBA" id="ARBA00023054"/>
    </source>
</evidence>
<dbReference type="InterPro" id="IPR036872">
    <property type="entry name" value="CH_dom_sf"/>
</dbReference>
<evidence type="ECO:0000256" key="1">
    <source>
        <dbReference type="ARBA" id="ARBA00022553"/>
    </source>
</evidence>
<dbReference type="EMBL" id="OX597839">
    <property type="protein sequence ID" value="CAI9741226.1"/>
    <property type="molecule type" value="Genomic_DNA"/>
</dbReference>
<dbReference type="AlphaFoldDB" id="A0AA36BV74"/>
<keyword evidence="7" id="KW-1185">Reference proteome</keyword>
<reference evidence="6" key="1">
    <citation type="submission" date="2023-08" db="EMBL/GenBank/DDBJ databases">
        <authorList>
            <person name="Alioto T."/>
            <person name="Alioto T."/>
            <person name="Gomez Garrido J."/>
        </authorList>
    </citation>
    <scope>NUCLEOTIDE SEQUENCE</scope>
</reference>